<evidence type="ECO:0000313" key="2">
    <source>
        <dbReference type="WBParaSite" id="JU765_v2.g16528.t1"/>
    </source>
</evidence>
<organism evidence="1 2">
    <name type="scientific">Panagrolaimus sp. JU765</name>
    <dbReference type="NCBI Taxonomy" id="591449"/>
    <lineage>
        <taxon>Eukaryota</taxon>
        <taxon>Metazoa</taxon>
        <taxon>Ecdysozoa</taxon>
        <taxon>Nematoda</taxon>
        <taxon>Chromadorea</taxon>
        <taxon>Rhabditida</taxon>
        <taxon>Tylenchina</taxon>
        <taxon>Panagrolaimomorpha</taxon>
        <taxon>Panagrolaimoidea</taxon>
        <taxon>Panagrolaimidae</taxon>
        <taxon>Panagrolaimus</taxon>
    </lineage>
</organism>
<dbReference type="Proteomes" id="UP000887576">
    <property type="component" value="Unplaced"/>
</dbReference>
<proteinExistence type="predicted"/>
<reference evidence="2" key="1">
    <citation type="submission" date="2022-11" db="UniProtKB">
        <authorList>
            <consortium name="WormBaseParasite"/>
        </authorList>
    </citation>
    <scope>IDENTIFICATION</scope>
</reference>
<protein>
    <submittedName>
        <fullName evidence="2">G-protein coupled receptors family 1 profile domain-containing protein</fullName>
    </submittedName>
</protein>
<evidence type="ECO:0000313" key="1">
    <source>
        <dbReference type="Proteomes" id="UP000887576"/>
    </source>
</evidence>
<sequence>MDDQEDLEAYRAYMYKIVIPIFLVISSFAVVANTLVIIALRMTKVRNATVTLILSLTMSDIWTSSIVGLSLLYNSYLPIVKGTYPEPCFSLTLEMLRTGGLITGTLHLLLISIHHYIGIVRPYTDKHKLRTVAFVLCVIAWMSPLIVLFSLASFIPGQGYQDECINVDFYHSRVFRLSVSSLLVLIFIFISWCYIKLLLLLRAQAAHWASRSAQKRVSRENRTLWTTILICSSFFIGWAPATIHFTITCDTCDLLRQQRFRVLFFFSCVQLIFILGKSLMNPLIYSLRIPEVDAEIHALLHKYCLPIRQIICFESRKTISDESFSLKHVGPSERMLERPSSTDDQSKAVVNYIDSPLKASLKNGVVTNSIRDTDDTEFL</sequence>
<accession>A0AC34QI77</accession>
<dbReference type="WBParaSite" id="JU765_v2.g16528.t1">
    <property type="protein sequence ID" value="JU765_v2.g16528.t1"/>
    <property type="gene ID" value="JU765_v2.g16528"/>
</dbReference>
<name>A0AC34QI77_9BILA</name>